<dbReference type="Proteomes" id="UP000254072">
    <property type="component" value="Unassembled WGS sequence"/>
</dbReference>
<evidence type="ECO:0000313" key="2">
    <source>
        <dbReference type="Proteomes" id="UP000254072"/>
    </source>
</evidence>
<gene>
    <name evidence="1" type="ORF">NCTC11157_01450</name>
</gene>
<dbReference type="AlphaFoldDB" id="A0A379DZ82"/>
<reference evidence="1 2" key="1">
    <citation type="submission" date="2018-06" db="EMBL/GenBank/DDBJ databases">
        <authorList>
            <consortium name="Pathogen Informatics"/>
            <person name="Doyle S."/>
        </authorList>
    </citation>
    <scope>NUCLEOTIDE SEQUENCE [LARGE SCALE GENOMIC DNA]</scope>
    <source>
        <strain evidence="1 2">NCTC11157</strain>
    </source>
</reference>
<sequence length="201" mass="23011">MAMGCLLLLFYSPPFIILSTIMKHYFTFATLAFCLLLSACSISGIFTDYNQLTQEEKEKVVKCTEDISKINDFNKLYVVNVAQIKQFITEKQNVVVYSYVPFCTSKNCISPKTLIDDMKAKGYSTLIVSDTYADAFISVGSNFPLLMIDNTVYKTKLRGKYTELFHKDLLGVPLKSINYASYHLFQNGKYVKSYQNYKEIE</sequence>
<proteinExistence type="predicted"/>
<protein>
    <submittedName>
        <fullName evidence="1">Uncharacterized protein</fullName>
    </submittedName>
</protein>
<dbReference type="EMBL" id="UGTL01000001">
    <property type="protein sequence ID" value="SUB85715.1"/>
    <property type="molecule type" value="Genomic_DNA"/>
</dbReference>
<evidence type="ECO:0000313" key="1">
    <source>
        <dbReference type="EMBL" id="SUB85715.1"/>
    </source>
</evidence>
<organism evidence="1 2">
    <name type="scientific">Prevotella disiens</name>
    <dbReference type="NCBI Taxonomy" id="28130"/>
    <lineage>
        <taxon>Bacteria</taxon>
        <taxon>Pseudomonadati</taxon>
        <taxon>Bacteroidota</taxon>
        <taxon>Bacteroidia</taxon>
        <taxon>Bacteroidales</taxon>
        <taxon>Prevotellaceae</taxon>
        <taxon>Prevotella</taxon>
    </lineage>
</organism>
<name>A0A379DZ82_9BACT</name>
<accession>A0A379DZ82</accession>